<dbReference type="Proteomes" id="UP001152320">
    <property type="component" value="Chromosome 11"/>
</dbReference>
<reference evidence="1" key="1">
    <citation type="submission" date="2021-10" db="EMBL/GenBank/DDBJ databases">
        <title>Tropical sea cucumber genome reveals ecological adaptation and Cuvierian tubules defense mechanism.</title>
        <authorList>
            <person name="Chen T."/>
        </authorList>
    </citation>
    <scope>NUCLEOTIDE SEQUENCE</scope>
    <source>
        <strain evidence="1">Nanhai2018</strain>
        <tissue evidence="1">Muscle</tissue>
    </source>
</reference>
<evidence type="ECO:0000313" key="1">
    <source>
        <dbReference type="EMBL" id="KAJ8033539.1"/>
    </source>
</evidence>
<dbReference type="AlphaFoldDB" id="A0A9Q1H515"/>
<organism evidence="1 2">
    <name type="scientific">Holothuria leucospilota</name>
    <name type="common">Black long sea cucumber</name>
    <name type="synonym">Mertensiothuria leucospilota</name>
    <dbReference type="NCBI Taxonomy" id="206669"/>
    <lineage>
        <taxon>Eukaryota</taxon>
        <taxon>Metazoa</taxon>
        <taxon>Echinodermata</taxon>
        <taxon>Eleutherozoa</taxon>
        <taxon>Echinozoa</taxon>
        <taxon>Holothuroidea</taxon>
        <taxon>Aspidochirotacea</taxon>
        <taxon>Aspidochirotida</taxon>
        <taxon>Holothuriidae</taxon>
        <taxon>Holothuria</taxon>
    </lineage>
</organism>
<comment type="caution">
    <text evidence="1">The sequence shown here is derived from an EMBL/GenBank/DDBJ whole genome shotgun (WGS) entry which is preliminary data.</text>
</comment>
<proteinExistence type="predicted"/>
<name>A0A9Q1H515_HOLLE</name>
<keyword evidence="2" id="KW-1185">Reference proteome</keyword>
<sequence>MGPDYFSNLITKYTPSRCLRSSSEIFLSHPLISMTKFYGDRYFTVSVPEVWNSLPAKVLSLTNLNHFKKYLKTYFFK</sequence>
<accession>A0A9Q1H515</accession>
<evidence type="ECO:0000313" key="2">
    <source>
        <dbReference type="Proteomes" id="UP001152320"/>
    </source>
</evidence>
<protein>
    <submittedName>
        <fullName evidence="1">Uncharacterized protein</fullName>
    </submittedName>
</protein>
<dbReference type="EMBL" id="JAIZAY010000011">
    <property type="protein sequence ID" value="KAJ8033539.1"/>
    <property type="molecule type" value="Genomic_DNA"/>
</dbReference>
<gene>
    <name evidence="1" type="ORF">HOLleu_23810</name>
</gene>